<proteinExistence type="predicted"/>
<name>A0A481TBF4_HHV2</name>
<protein>
    <submittedName>
        <fullName evidence="1">Uncharacterized protein</fullName>
    </submittedName>
</protein>
<dbReference type="EMBL" id="MH790583">
    <property type="protein sequence ID" value="QBH78416.1"/>
    <property type="molecule type" value="Genomic_DNA"/>
</dbReference>
<organismHost>
    <name type="scientific">Homo sapiens</name>
    <name type="common">Human</name>
    <dbReference type="NCBI Taxonomy" id="9606"/>
</organismHost>
<evidence type="ECO:0000313" key="1">
    <source>
        <dbReference type="EMBL" id="QBH78416.1"/>
    </source>
</evidence>
<sequence length="32" mass="3571">MNFSGIESHSRTRASSQSTLTRMAGWLMVRAT</sequence>
<accession>A0A481TBF4</accession>
<reference evidence="1" key="1">
    <citation type="submission" date="2018-08" db="EMBL/GenBank/DDBJ databases">
        <title>HSV2 whole genome sequences from clinical isolates.</title>
        <authorList>
            <person name="Roychoudhury P."/>
            <person name="Greninger A.L."/>
            <person name="Jerome K.R."/>
            <person name="Johnston C."/>
            <person name="Wald A."/>
            <person name="Xie H."/>
        </authorList>
    </citation>
    <scope>NUCLEOTIDE SEQUENCE</scope>
    <source>
        <strain evidence="1">2003-24998</strain>
    </source>
</reference>
<organism evidence="1">
    <name type="scientific">Human herpesvirus 2</name>
    <name type="common">HHV-2</name>
    <name type="synonym">Human herpes simplex virus 2</name>
    <dbReference type="NCBI Taxonomy" id="10310"/>
    <lineage>
        <taxon>Viruses</taxon>
        <taxon>Duplodnaviria</taxon>
        <taxon>Heunggongvirae</taxon>
        <taxon>Peploviricota</taxon>
        <taxon>Herviviricetes</taxon>
        <taxon>Herpesvirales</taxon>
        <taxon>Orthoherpesviridae</taxon>
        <taxon>Alphaherpesvirinae</taxon>
        <taxon>Simplexvirus</taxon>
        <taxon>Simplexvirus humanalpha2</taxon>
    </lineage>
</organism>